<dbReference type="EnsemblPlants" id="KQL14459">
    <property type="protein sequence ID" value="KQL14459"/>
    <property type="gene ID" value="SETIT_023967mg"/>
</dbReference>
<sequence>MFKVSMYSDSFVASQPRESDVVKELFVFLSCLKQARTLRGRRNCTGVVCSDVSYVDDR</sequence>
<name>K3ZBP6_SETIT</name>
<dbReference type="HOGENOM" id="CLU_2982666_0_0_1"/>
<dbReference type="InParanoid" id="K3ZBP6"/>
<reference evidence="2" key="1">
    <citation type="journal article" date="2012" name="Nat. Biotechnol.">
        <title>Reference genome sequence of the model plant Setaria.</title>
        <authorList>
            <person name="Bennetzen J.L."/>
            <person name="Schmutz J."/>
            <person name="Wang H."/>
            <person name="Percifield R."/>
            <person name="Hawkins J."/>
            <person name="Pontaroli A.C."/>
            <person name="Estep M."/>
            <person name="Feng L."/>
            <person name="Vaughn J.N."/>
            <person name="Grimwood J."/>
            <person name="Jenkins J."/>
            <person name="Barry K."/>
            <person name="Lindquist E."/>
            <person name="Hellsten U."/>
            <person name="Deshpande S."/>
            <person name="Wang X."/>
            <person name="Wu X."/>
            <person name="Mitros T."/>
            <person name="Triplett J."/>
            <person name="Yang X."/>
            <person name="Ye C.Y."/>
            <person name="Mauro-Herrera M."/>
            <person name="Wang L."/>
            <person name="Li P."/>
            <person name="Sharma M."/>
            <person name="Sharma R."/>
            <person name="Ronald P.C."/>
            <person name="Panaud O."/>
            <person name="Kellogg E.A."/>
            <person name="Brutnell T.P."/>
            <person name="Doust A.N."/>
            <person name="Tuskan G.A."/>
            <person name="Rokhsar D."/>
            <person name="Devos K.M."/>
        </authorList>
    </citation>
    <scope>NUCLEOTIDE SEQUENCE [LARGE SCALE GENOMIC DNA]</scope>
    <source>
        <strain evidence="2">cv. Yugu1</strain>
    </source>
</reference>
<protein>
    <submittedName>
        <fullName evidence="1">Uncharacterized protein</fullName>
    </submittedName>
</protein>
<dbReference type="Proteomes" id="UP000004995">
    <property type="component" value="Unassembled WGS sequence"/>
</dbReference>
<reference evidence="1" key="2">
    <citation type="submission" date="2018-08" db="UniProtKB">
        <authorList>
            <consortium name="EnsemblPlants"/>
        </authorList>
    </citation>
    <scope>IDENTIFICATION</scope>
    <source>
        <strain evidence="1">Yugu1</strain>
    </source>
</reference>
<keyword evidence="2" id="KW-1185">Reference proteome</keyword>
<evidence type="ECO:0000313" key="1">
    <source>
        <dbReference type="EnsemblPlants" id="KQL14459"/>
    </source>
</evidence>
<dbReference type="Gramene" id="KQL14459">
    <property type="protein sequence ID" value="KQL14459"/>
    <property type="gene ID" value="SETIT_023967mg"/>
</dbReference>
<evidence type="ECO:0000313" key="2">
    <source>
        <dbReference type="Proteomes" id="UP000004995"/>
    </source>
</evidence>
<dbReference type="AlphaFoldDB" id="K3ZBP6"/>
<accession>K3ZBP6</accession>
<proteinExistence type="predicted"/>
<organism evidence="1 2">
    <name type="scientific">Setaria italica</name>
    <name type="common">Foxtail millet</name>
    <name type="synonym">Panicum italicum</name>
    <dbReference type="NCBI Taxonomy" id="4555"/>
    <lineage>
        <taxon>Eukaryota</taxon>
        <taxon>Viridiplantae</taxon>
        <taxon>Streptophyta</taxon>
        <taxon>Embryophyta</taxon>
        <taxon>Tracheophyta</taxon>
        <taxon>Spermatophyta</taxon>
        <taxon>Magnoliopsida</taxon>
        <taxon>Liliopsida</taxon>
        <taxon>Poales</taxon>
        <taxon>Poaceae</taxon>
        <taxon>PACMAD clade</taxon>
        <taxon>Panicoideae</taxon>
        <taxon>Panicodae</taxon>
        <taxon>Paniceae</taxon>
        <taxon>Cenchrinae</taxon>
        <taxon>Setaria</taxon>
    </lineage>
</organism>
<dbReference type="EMBL" id="AGNK02001570">
    <property type="status" value="NOT_ANNOTATED_CDS"/>
    <property type="molecule type" value="Genomic_DNA"/>
</dbReference>